<evidence type="ECO:0000313" key="3">
    <source>
        <dbReference type="RefSeq" id="XP_030987094.1"/>
    </source>
</evidence>
<sequence length="247" mass="25994">MKAYTSASLLLTVLAAAQETPRPKDQEVTTTLWFPSVTPTPSSLPAALYTFNPTEGATVSVGIKLKSRRDVTTTAKVDPAWHSVDLKYLGRMLAITAEGWDDTTTTLEDGSYTGWGAYYFTSATCTSKEGATTAICTGQLSHSTSWWEKTSGKATTLISSTETIMPYPTTPKISEITITATFGNVYPTGTYLTMTRPDTATPQITATATTGNVAPTTSSSNAAPPRATGEMLVGAMAALAGGAAVFF</sequence>
<evidence type="ECO:0000256" key="1">
    <source>
        <dbReference type="SAM" id="SignalP"/>
    </source>
</evidence>
<gene>
    <name evidence="3" type="ORF">PgNI_00143</name>
</gene>
<feature type="chain" id="PRO_5027759761" evidence="1">
    <location>
        <begin position="18"/>
        <end position="247"/>
    </location>
</feature>
<keyword evidence="2" id="KW-1185">Reference proteome</keyword>
<proteinExistence type="predicted"/>
<keyword evidence="1" id="KW-0732">Signal</keyword>
<organism evidence="2 3">
    <name type="scientific">Pyricularia grisea</name>
    <name type="common">Crabgrass-specific blast fungus</name>
    <name type="synonym">Magnaporthe grisea</name>
    <dbReference type="NCBI Taxonomy" id="148305"/>
    <lineage>
        <taxon>Eukaryota</taxon>
        <taxon>Fungi</taxon>
        <taxon>Dikarya</taxon>
        <taxon>Ascomycota</taxon>
        <taxon>Pezizomycotina</taxon>
        <taxon>Sordariomycetes</taxon>
        <taxon>Sordariomycetidae</taxon>
        <taxon>Magnaporthales</taxon>
        <taxon>Pyriculariaceae</taxon>
        <taxon>Pyricularia</taxon>
    </lineage>
</organism>
<reference evidence="3" key="2">
    <citation type="submission" date="2019-10" db="EMBL/GenBank/DDBJ databases">
        <authorList>
            <consortium name="NCBI Genome Project"/>
        </authorList>
    </citation>
    <scope>NUCLEOTIDE SEQUENCE</scope>
    <source>
        <strain evidence="3">NI907</strain>
    </source>
</reference>
<dbReference type="RefSeq" id="XP_030987094.1">
    <property type="nucleotide sequence ID" value="XM_031120226.1"/>
</dbReference>
<accession>A0A6P8BJB7</accession>
<protein>
    <submittedName>
        <fullName evidence="3">Uncharacterized protein</fullName>
    </submittedName>
</protein>
<dbReference type="AlphaFoldDB" id="A0A6P8BJB7"/>
<name>A0A6P8BJB7_PYRGI</name>
<reference evidence="3" key="1">
    <citation type="journal article" date="2019" name="Mol. Biol. Evol.">
        <title>Blast fungal genomes show frequent chromosomal changes, gene gains and losses, and effector gene turnover.</title>
        <authorList>
            <person name="Gomez Luciano L.B."/>
            <person name="Jason Tsai I."/>
            <person name="Chuma I."/>
            <person name="Tosa Y."/>
            <person name="Chen Y.H."/>
            <person name="Li J.Y."/>
            <person name="Li M.Y."/>
            <person name="Jade Lu M.Y."/>
            <person name="Nakayashiki H."/>
            <person name="Li W.H."/>
        </authorList>
    </citation>
    <scope>NUCLEOTIDE SEQUENCE</scope>
    <source>
        <strain evidence="3">NI907</strain>
    </source>
</reference>
<feature type="signal peptide" evidence="1">
    <location>
        <begin position="1"/>
        <end position="17"/>
    </location>
</feature>
<dbReference type="KEGG" id="pgri:PgNI_00143"/>
<reference evidence="3" key="3">
    <citation type="submission" date="2025-08" db="UniProtKB">
        <authorList>
            <consortium name="RefSeq"/>
        </authorList>
    </citation>
    <scope>IDENTIFICATION</scope>
    <source>
        <strain evidence="3">NI907</strain>
    </source>
</reference>
<dbReference type="Proteomes" id="UP000515153">
    <property type="component" value="Unplaced"/>
</dbReference>
<dbReference type="GeneID" id="41955140"/>
<evidence type="ECO:0000313" key="2">
    <source>
        <dbReference type="Proteomes" id="UP000515153"/>
    </source>
</evidence>